<reference evidence="11" key="2">
    <citation type="submission" date="2023-05" db="EMBL/GenBank/DDBJ databases">
        <authorList>
            <consortium name="Lawrence Berkeley National Laboratory"/>
            <person name="Steindorff A."/>
            <person name="Hensen N."/>
            <person name="Bonometti L."/>
            <person name="Westerberg I."/>
            <person name="Brannstrom I.O."/>
            <person name="Guillou S."/>
            <person name="Cros-Aarteil S."/>
            <person name="Calhoun S."/>
            <person name="Haridas S."/>
            <person name="Kuo A."/>
            <person name="Mondo S."/>
            <person name="Pangilinan J."/>
            <person name="Riley R."/>
            <person name="Labutti K."/>
            <person name="Andreopoulos B."/>
            <person name="Lipzen A."/>
            <person name="Chen C."/>
            <person name="Yanf M."/>
            <person name="Daum C."/>
            <person name="Ng V."/>
            <person name="Clum A."/>
            <person name="Ohm R."/>
            <person name="Martin F."/>
            <person name="Silar P."/>
            <person name="Natvig D."/>
            <person name="Lalanne C."/>
            <person name="Gautier V."/>
            <person name="Ament-Velasquez S.L."/>
            <person name="Kruys A."/>
            <person name="Hutchinson M.I."/>
            <person name="Powell A.J."/>
            <person name="Barry K."/>
            <person name="Miller A.N."/>
            <person name="Grigoriev I.V."/>
            <person name="Debuchy R."/>
            <person name="Gladieux P."/>
            <person name="Thoren M.H."/>
            <person name="Johannesson H."/>
        </authorList>
    </citation>
    <scope>NUCLEOTIDE SEQUENCE</scope>
    <source>
        <strain evidence="11">CBS 103.79</strain>
    </source>
</reference>
<evidence type="ECO:0000256" key="7">
    <source>
        <dbReference type="ARBA" id="ARBA00022801"/>
    </source>
</evidence>
<keyword evidence="9" id="KW-0482">Metalloprotease</keyword>
<evidence type="ECO:0000256" key="5">
    <source>
        <dbReference type="ARBA" id="ARBA00022723"/>
    </source>
</evidence>
<organism evidence="11 12">
    <name type="scientific">Staphylotrichum tortipilum</name>
    <dbReference type="NCBI Taxonomy" id="2831512"/>
    <lineage>
        <taxon>Eukaryota</taxon>
        <taxon>Fungi</taxon>
        <taxon>Dikarya</taxon>
        <taxon>Ascomycota</taxon>
        <taxon>Pezizomycotina</taxon>
        <taxon>Sordariomycetes</taxon>
        <taxon>Sordariomycetidae</taxon>
        <taxon>Sordariales</taxon>
        <taxon>Chaetomiaceae</taxon>
        <taxon>Staphylotrichum</taxon>
    </lineage>
</organism>
<dbReference type="Gene3D" id="3.40.140.10">
    <property type="entry name" value="Cytidine Deaminase, domain 2"/>
    <property type="match status" value="1"/>
</dbReference>
<keyword evidence="7" id="KW-0378">Hydrolase</keyword>
<dbReference type="GO" id="GO:0006508">
    <property type="term" value="P:proteolysis"/>
    <property type="evidence" value="ECO:0007669"/>
    <property type="project" value="UniProtKB-KW"/>
</dbReference>
<keyword evidence="8" id="KW-0862">Zinc</keyword>
<dbReference type="SMART" id="SM00232">
    <property type="entry name" value="JAB_MPN"/>
    <property type="match status" value="1"/>
</dbReference>
<keyword evidence="12" id="KW-1185">Reference proteome</keyword>
<dbReference type="Proteomes" id="UP001303889">
    <property type="component" value="Unassembled WGS sequence"/>
</dbReference>
<feature type="domain" description="MPN" evidence="10">
    <location>
        <begin position="44"/>
        <end position="180"/>
    </location>
</feature>
<evidence type="ECO:0000256" key="1">
    <source>
        <dbReference type="ARBA" id="ARBA00006008"/>
    </source>
</evidence>
<evidence type="ECO:0000256" key="4">
    <source>
        <dbReference type="ARBA" id="ARBA00022670"/>
    </source>
</evidence>
<protein>
    <recommendedName>
        <fullName evidence="3">COP9 signalosome complex subunit 5</fullName>
    </recommendedName>
</protein>
<dbReference type="InterPro" id="IPR037518">
    <property type="entry name" value="MPN"/>
</dbReference>
<keyword evidence="4 11" id="KW-0645">Protease</keyword>
<comment type="subunit">
    <text evidence="2">Component of the COP9 signalosome (CSN) complex.</text>
</comment>
<dbReference type="InterPro" id="IPR040961">
    <property type="entry name" value="CSN5_C"/>
</dbReference>
<dbReference type="Pfam" id="PF18323">
    <property type="entry name" value="CSN5_C"/>
    <property type="match status" value="1"/>
</dbReference>
<dbReference type="InterPro" id="IPR000555">
    <property type="entry name" value="JAMM/MPN+_dom"/>
</dbReference>
<evidence type="ECO:0000313" key="11">
    <source>
        <dbReference type="EMBL" id="KAK3900880.1"/>
    </source>
</evidence>
<dbReference type="EMBL" id="MU855629">
    <property type="protein sequence ID" value="KAK3900880.1"/>
    <property type="molecule type" value="Genomic_DNA"/>
</dbReference>
<evidence type="ECO:0000313" key="12">
    <source>
        <dbReference type="Proteomes" id="UP001303889"/>
    </source>
</evidence>
<keyword evidence="5" id="KW-0479">Metal-binding</keyword>
<evidence type="ECO:0000256" key="2">
    <source>
        <dbReference type="ARBA" id="ARBA00011098"/>
    </source>
</evidence>
<evidence type="ECO:0000256" key="9">
    <source>
        <dbReference type="ARBA" id="ARBA00023049"/>
    </source>
</evidence>
<sequence>MELPLTDKLVDRQRDALFNYLPASQTEAAKDRPWVRDPAYFKTVRVSPIALIKMVMHARSGGSLEVMGLMQGYVDGPALVVTDAFRLPVEGTETRVNAQGDADEYLVEYLSACRDESRQENVIGWYHSHPGYGCWLSGIDVATQQLQQLQGPMVAVVIDPDRTVSANKVEIGAFRTYPEGYTVPSSTTTSSSTTAAISATASGNGQSVPLTKADDFGAHASKYYPLRVEHYRSTLDAKLLDQLWNKYWVQTLAQNPLLTNRDYARSQMCDVAQRTLDAAAGVSRAGGGGGGGGGGKGIFGGGLLGRVAGGSSDSNGSGSADGVGLGLGRERSSISAVGLGGQNADRVVEKIVQDVGQIAAKERAGLMAAEVKAQIFSSGGSA</sequence>
<dbReference type="PROSITE" id="PS50249">
    <property type="entry name" value="MPN"/>
    <property type="match status" value="1"/>
</dbReference>
<dbReference type="GO" id="GO:0046872">
    <property type="term" value="F:metal ion binding"/>
    <property type="evidence" value="ECO:0007669"/>
    <property type="project" value="UniProtKB-KW"/>
</dbReference>
<dbReference type="Pfam" id="PF01398">
    <property type="entry name" value="JAB"/>
    <property type="match status" value="1"/>
</dbReference>
<dbReference type="FunFam" id="3.40.140.10:FF:000003">
    <property type="entry name" value="COP9 signalosome complex subunit 5"/>
    <property type="match status" value="1"/>
</dbReference>
<evidence type="ECO:0000256" key="6">
    <source>
        <dbReference type="ARBA" id="ARBA00022790"/>
    </source>
</evidence>
<dbReference type="PANTHER" id="PTHR10410">
    <property type="entry name" value="EUKARYOTIC TRANSLATION INITIATION FACTOR 3 -RELATED"/>
    <property type="match status" value="1"/>
</dbReference>
<dbReference type="InterPro" id="IPR050242">
    <property type="entry name" value="JAMM_MPN+_peptidase_M67A"/>
</dbReference>
<keyword evidence="6" id="KW-0736">Signalosome</keyword>
<dbReference type="CDD" id="cd08069">
    <property type="entry name" value="MPN_RPN11_CSN5"/>
    <property type="match status" value="1"/>
</dbReference>
<dbReference type="SUPFAM" id="SSF102712">
    <property type="entry name" value="JAB1/MPN domain"/>
    <property type="match status" value="1"/>
</dbReference>
<comment type="caution">
    <text evidence="11">The sequence shown here is derived from an EMBL/GenBank/DDBJ whole genome shotgun (WGS) entry which is preliminary data.</text>
</comment>
<evidence type="ECO:0000256" key="8">
    <source>
        <dbReference type="ARBA" id="ARBA00022833"/>
    </source>
</evidence>
<name>A0AAN6MHD0_9PEZI</name>
<dbReference type="AlphaFoldDB" id="A0AAN6MHD0"/>
<dbReference type="GO" id="GO:0008237">
    <property type="term" value="F:metallopeptidase activity"/>
    <property type="evidence" value="ECO:0007669"/>
    <property type="project" value="UniProtKB-KW"/>
</dbReference>
<evidence type="ECO:0000259" key="10">
    <source>
        <dbReference type="PROSITE" id="PS50249"/>
    </source>
</evidence>
<dbReference type="GO" id="GO:0000338">
    <property type="term" value="P:protein deneddylation"/>
    <property type="evidence" value="ECO:0007669"/>
    <property type="project" value="UniProtKB-ARBA"/>
</dbReference>
<accession>A0AAN6MHD0</accession>
<comment type="similarity">
    <text evidence="1">Belongs to the peptidase M67A family. CSN5 subfamily.</text>
</comment>
<evidence type="ECO:0000256" key="3">
    <source>
        <dbReference type="ARBA" id="ARBA00014880"/>
    </source>
</evidence>
<gene>
    <name evidence="11" type="ORF">C8A05DRAFT_35476</name>
</gene>
<reference evidence="11" key="1">
    <citation type="journal article" date="2023" name="Mol. Phylogenet. Evol.">
        <title>Genome-scale phylogeny and comparative genomics of the fungal order Sordariales.</title>
        <authorList>
            <person name="Hensen N."/>
            <person name="Bonometti L."/>
            <person name="Westerberg I."/>
            <person name="Brannstrom I.O."/>
            <person name="Guillou S."/>
            <person name="Cros-Aarteil S."/>
            <person name="Calhoun S."/>
            <person name="Haridas S."/>
            <person name="Kuo A."/>
            <person name="Mondo S."/>
            <person name="Pangilinan J."/>
            <person name="Riley R."/>
            <person name="LaButti K."/>
            <person name="Andreopoulos B."/>
            <person name="Lipzen A."/>
            <person name="Chen C."/>
            <person name="Yan M."/>
            <person name="Daum C."/>
            <person name="Ng V."/>
            <person name="Clum A."/>
            <person name="Steindorff A."/>
            <person name="Ohm R.A."/>
            <person name="Martin F."/>
            <person name="Silar P."/>
            <person name="Natvig D.O."/>
            <person name="Lalanne C."/>
            <person name="Gautier V."/>
            <person name="Ament-Velasquez S.L."/>
            <person name="Kruys A."/>
            <person name="Hutchinson M.I."/>
            <person name="Powell A.J."/>
            <person name="Barry K."/>
            <person name="Miller A.N."/>
            <person name="Grigoriev I.V."/>
            <person name="Debuchy R."/>
            <person name="Gladieux P."/>
            <person name="Hiltunen Thoren M."/>
            <person name="Johannesson H."/>
        </authorList>
    </citation>
    <scope>NUCLEOTIDE SEQUENCE</scope>
    <source>
        <strain evidence="11">CBS 103.79</strain>
    </source>
</reference>
<dbReference type="GO" id="GO:0008180">
    <property type="term" value="C:COP9 signalosome"/>
    <property type="evidence" value="ECO:0007669"/>
    <property type="project" value="UniProtKB-KW"/>
</dbReference>
<proteinExistence type="inferred from homology"/>